<feature type="domain" description="HAMP" evidence="8">
    <location>
        <begin position="234"/>
        <end position="286"/>
    </location>
</feature>
<evidence type="ECO:0000313" key="10">
    <source>
        <dbReference type="Proteomes" id="UP000008495"/>
    </source>
</evidence>
<evidence type="ECO:0000259" key="8">
    <source>
        <dbReference type="PROSITE" id="PS50885"/>
    </source>
</evidence>
<dbReference type="SUPFAM" id="SSF58104">
    <property type="entry name" value="Methyl-accepting chemotaxis protein (MCP) signaling domain"/>
    <property type="match status" value="1"/>
</dbReference>
<sequence>MRQSTLIRVSAVTASLLTVITSGAVLVSFRTGANADAALERQTVSLAAARAVADSSALLTNSIRAFTATGETTWSDRYWSEIEVTKSQAKALQTLKDQGTPAEELALVDQASANSANLVKLETRAMRLVYEAQGAPTSQMPSAVAGWSVSPEDQALPAAQKRALAVSLVHGKEYTDEVAKIMAPITDFNRKLSTRLQNDVEVGRDARDKAQYALAACAFLSAVALAGVLLLVSRQIGTVISRFTRELRVNDPKDLTFRLAPSGVTELHELAKAFNDRTEQVAGMVRQIGEDADGLTRSSAELTSTAQHLGQVAEETSSHSSSAAERAEVVSGHVSTVAAGTEEMHASIEEIAEAAGRAAQVAEEAAREAAGTASIVDKLSASGVLIGEVMKSITSIAEQTNLLALNATIEAARAGEAGKGFAVVANEVKDLARQSAEATEDISAKVLGIQEDAAATTAALQRITEVIGRINETQSTIASAVEEQTATTREMAHSVQEASNGSQRIAATVEELADRSGQVAAGAGSALDAAVSMSQTAAGMQSLVRSYRVS</sequence>
<evidence type="ECO:0000256" key="6">
    <source>
        <dbReference type="SAM" id="Phobius"/>
    </source>
</evidence>
<dbReference type="Pfam" id="PF00015">
    <property type="entry name" value="MCPsignal"/>
    <property type="match status" value="1"/>
</dbReference>
<dbReference type="GO" id="GO:0004888">
    <property type="term" value="F:transmembrane signaling receptor activity"/>
    <property type="evidence" value="ECO:0007669"/>
    <property type="project" value="InterPro"/>
</dbReference>
<accession>K6ULL9</accession>
<keyword evidence="3 5" id="KW-0807">Transducer</keyword>
<dbReference type="AlphaFoldDB" id="K6ULL9"/>
<dbReference type="PROSITE" id="PS50111">
    <property type="entry name" value="CHEMOTAXIS_TRANSDUC_2"/>
    <property type="match status" value="1"/>
</dbReference>
<dbReference type="PROSITE" id="PS50885">
    <property type="entry name" value="HAMP"/>
    <property type="match status" value="1"/>
</dbReference>
<feature type="transmembrane region" description="Helical" evidence="6">
    <location>
        <begin position="212"/>
        <end position="232"/>
    </location>
</feature>
<reference evidence="9 10" key="1">
    <citation type="submission" date="2012-08" db="EMBL/GenBank/DDBJ databases">
        <title>Whole genome shotgun sequence of Austwickia chelonae NBRC 105200.</title>
        <authorList>
            <person name="Yoshida I."/>
            <person name="Hosoyama A."/>
            <person name="Tsuchikane K."/>
            <person name="Katsumata H."/>
            <person name="Ando Y."/>
            <person name="Ohji S."/>
            <person name="Hamada M."/>
            <person name="Tamura T."/>
            <person name="Yamazoe A."/>
            <person name="Yamazaki S."/>
            <person name="Fujita N."/>
        </authorList>
    </citation>
    <scope>NUCLEOTIDE SEQUENCE [LARGE SCALE GENOMIC DNA]</scope>
    <source>
        <strain evidence="9 10">NBRC 105200</strain>
    </source>
</reference>
<name>K6ULL9_9MICO</name>
<dbReference type="InterPro" id="IPR004090">
    <property type="entry name" value="Chemotax_Me-accpt_rcpt"/>
</dbReference>
<evidence type="ECO:0000313" key="9">
    <source>
        <dbReference type="EMBL" id="GAB77361.1"/>
    </source>
</evidence>
<keyword evidence="2 6" id="KW-1133">Transmembrane helix</keyword>
<proteinExistence type="inferred from homology"/>
<dbReference type="EMBL" id="BAGZ01000005">
    <property type="protein sequence ID" value="GAB77361.1"/>
    <property type="molecule type" value="Genomic_DNA"/>
</dbReference>
<dbReference type="OrthoDB" id="1115140at2"/>
<dbReference type="STRING" id="100225.SAMN05421595_1189"/>
<evidence type="ECO:0000259" key="7">
    <source>
        <dbReference type="PROSITE" id="PS50111"/>
    </source>
</evidence>
<dbReference type="eggNOG" id="COG0840">
    <property type="taxonomic scope" value="Bacteria"/>
</dbReference>
<dbReference type="Gene3D" id="1.10.287.950">
    <property type="entry name" value="Methyl-accepting chemotaxis protein"/>
    <property type="match status" value="1"/>
</dbReference>
<keyword evidence="6" id="KW-0472">Membrane</keyword>
<organism evidence="9 10">
    <name type="scientific">Austwickia chelonae NBRC 105200</name>
    <dbReference type="NCBI Taxonomy" id="1184607"/>
    <lineage>
        <taxon>Bacteria</taxon>
        <taxon>Bacillati</taxon>
        <taxon>Actinomycetota</taxon>
        <taxon>Actinomycetes</taxon>
        <taxon>Micrococcales</taxon>
        <taxon>Dermatophilaceae</taxon>
        <taxon>Austwickia</taxon>
    </lineage>
</organism>
<dbReference type="GO" id="GO:0006935">
    <property type="term" value="P:chemotaxis"/>
    <property type="evidence" value="ECO:0007669"/>
    <property type="project" value="InterPro"/>
</dbReference>
<evidence type="ECO:0000256" key="2">
    <source>
        <dbReference type="ARBA" id="ARBA00022989"/>
    </source>
</evidence>
<dbReference type="PRINTS" id="PR00260">
    <property type="entry name" value="CHEMTRNSDUCR"/>
</dbReference>
<dbReference type="PANTHER" id="PTHR32089:SF112">
    <property type="entry name" value="LYSOZYME-LIKE PROTEIN-RELATED"/>
    <property type="match status" value="1"/>
</dbReference>
<comment type="similarity">
    <text evidence="4">Belongs to the methyl-accepting chemotaxis (MCP) protein family.</text>
</comment>
<evidence type="ECO:0000256" key="5">
    <source>
        <dbReference type="PROSITE-ProRule" id="PRU00284"/>
    </source>
</evidence>
<keyword evidence="1 6" id="KW-0812">Transmembrane</keyword>
<dbReference type="GO" id="GO:0016020">
    <property type="term" value="C:membrane"/>
    <property type="evidence" value="ECO:0007669"/>
    <property type="project" value="InterPro"/>
</dbReference>
<dbReference type="InterPro" id="IPR004089">
    <property type="entry name" value="MCPsignal_dom"/>
</dbReference>
<evidence type="ECO:0000256" key="4">
    <source>
        <dbReference type="ARBA" id="ARBA00029447"/>
    </source>
</evidence>
<dbReference type="PANTHER" id="PTHR32089">
    <property type="entry name" value="METHYL-ACCEPTING CHEMOTAXIS PROTEIN MCPB"/>
    <property type="match status" value="1"/>
</dbReference>
<comment type="caution">
    <text evidence="9">The sequence shown here is derived from an EMBL/GenBank/DDBJ whole genome shotgun (WGS) entry which is preliminary data.</text>
</comment>
<dbReference type="GO" id="GO:0007165">
    <property type="term" value="P:signal transduction"/>
    <property type="evidence" value="ECO:0007669"/>
    <property type="project" value="UniProtKB-KW"/>
</dbReference>
<gene>
    <name evidence="9" type="ORF">AUCHE_05_02700</name>
</gene>
<feature type="domain" description="Methyl-accepting transducer" evidence="7">
    <location>
        <begin position="298"/>
        <end position="520"/>
    </location>
</feature>
<keyword evidence="10" id="KW-1185">Reference proteome</keyword>
<evidence type="ECO:0000256" key="1">
    <source>
        <dbReference type="ARBA" id="ARBA00022692"/>
    </source>
</evidence>
<dbReference type="SMART" id="SM00283">
    <property type="entry name" value="MA"/>
    <property type="match status" value="1"/>
</dbReference>
<evidence type="ECO:0000256" key="3">
    <source>
        <dbReference type="ARBA" id="ARBA00023224"/>
    </source>
</evidence>
<protein>
    <submittedName>
        <fullName evidence="9">Putative methyl-accepting chemotaxis protein</fullName>
    </submittedName>
</protein>
<dbReference type="Proteomes" id="UP000008495">
    <property type="component" value="Unassembled WGS sequence"/>
</dbReference>
<dbReference type="InterPro" id="IPR003660">
    <property type="entry name" value="HAMP_dom"/>
</dbReference>
<dbReference type="RefSeq" id="WP_006502113.1">
    <property type="nucleotide sequence ID" value="NZ_BAGZ01000005.1"/>
</dbReference>